<dbReference type="EMBL" id="QTJU01000001">
    <property type="protein sequence ID" value="RFM29876.1"/>
    <property type="molecule type" value="Genomic_DNA"/>
</dbReference>
<protein>
    <submittedName>
        <fullName evidence="3">Uncharacterized protein</fullName>
    </submittedName>
</protein>
<evidence type="ECO:0000256" key="1">
    <source>
        <dbReference type="SAM" id="MobiDB-lite"/>
    </source>
</evidence>
<organism evidence="3 4">
    <name type="scientific">Deminuibacter soli</name>
    <dbReference type="NCBI Taxonomy" id="2291815"/>
    <lineage>
        <taxon>Bacteria</taxon>
        <taxon>Pseudomonadati</taxon>
        <taxon>Bacteroidota</taxon>
        <taxon>Chitinophagia</taxon>
        <taxon>Chitinophagales</taxon>
        <taxon>Chitinophagaceae</taxon>
        <taxon>Deminuibacter</taxon>
    </lineage>
</organism>
<evidence type="ECO:0000313" key="3">
    <source>
        <dbReference type="EMBL" id="RFM29876.1"/>
    </source>
</evidence>
<dbReference type="RefSeq" id="WP_116845631.1">
    <property type="nucleotide sequence ID" value="NZ_QTJU01000001.1"/>
</dbReference>
<dbReference type="AlphaFoldDB" id="A0A3E1NPL6"/>
<feature type="compositionally biased region" description="Polar residues" evidence="1">
    <location>
        <begin position="58"/>
        <end position="69"/>
    </location>
</feature>
<gene>
    <name evidence="3" type="ORF">DXN05_02560</name>
</gene>
<feature type="signal peptide" evidence="2">
    <location>
        <begin position="1"/>
        <end position="19"/>
    </location>
</feature>
<dbReference type="Proteomes" id="UP000261284">
    <property type="component" value="Unassembled WGS sequence"/>
</dbReference>
<keyword evidence="2" id="KW-0732">Signal</keyword>
<evidence type="ECO:0000256" key="2">
    <source>
        <dbReference type="SAM" id="SignalP"/>
    </source>
</evidence>
<feature type="region of interest" description="Disordered" evidence="1">
    <location>
        <begin position="50"/>
        <end position="69"/>
    </location>
</feature>
<feature type="chain" id="PRO_5017733121" evidence="2">
    <location>
        <begin position="20"/>
        <end position="307"/>
    </location>
</feature>
<comment type="caution">
    <text evidence="3">The sequence shown here is derived from an EMBL/GenBank/DDBJ whole genome shotgun (WGS) entry which is preliminary data.</text>
</comment>
<dbReference type="OrthoDB" id="666719at2"/>
<evidence type="ECO:0000313" key="4">
    <source>
        <dbReference type="Proteomes" id="UP000261284"/>
    </source>
</evidence>
<reference evidence="3 4" key="1">
    <citation type="submission" date="2018-08" db="EMBL/GenBank/DDBJ databases">
        <title>Chitinophagaceae sp. K23C18032701, a novel bacterium isolated from forest soil.</title>
        <authorList>
            <person name="Wang C."/>
        </authorList>
    </citation>
    <scope>NUCLEOTIDE SEQUENCE [LARGE SCALE GENOMIC DNA]</scope>
    <source>
        <strain evidence="3 4">K23C18032701</strain>
    </source>
</reference>
<accession>A0A3E1NPL6</accession>
<proteinExistence type="predicted"/>
<sequence length="307" mass="35188">MNRSLLMLVALLASLGAFAQQDTTRSGNHPDTVHVGNFIIIKKNRDHNKDRDRDVYTDTATQKDSTSGSHNFTISIGSHRRYHRSIVSTNWLIFDLGFANWNNKTDYAAAQQAGFFKNIPYNGHGDNPVDQHSFDLNNFKSSNVNIWLFMQKLNITSHMLNLKYGLGLEMFNYRFDSRISFRNEPEPFVYNDSISFKKNKLYVGYVTIPLMLNFNSSPYRDRGFSISAGISAGYRVGSRNKQVSQERGKVKYRGNLDLEDWRVASVAEIGFGPIRLYGSYALSTLFKKDKTGLEQYPYTMGIRFSNW</sequence>
<keyword evidence="4" id="KW-1185">Reference proteome</keyword>
<name>A0A3E1NPL6_9BACT</name>